<gene>
    <name evidence="1" type="ORF">CASFOL_012687</name>
</gene>
<dbReference type="AlphaFoldDB" id="A0ABD3DJL9"/>
<organism evidence="1 2">
    <name type="scientific">Castilleja foliolosa</name>
    <dbReference type="NCBI Taxonomy" id="1961234"/>
    <lineage>
        <taxon>Eukaryota</taxon>
        <taxon>Viridiplantae</taxon>
        <taxon>Streptophyta</taxon>
        <taxon>Embryophyta</taxon>
        <taxon>Tracheophyta</taxon>
        <taxon>Spermatophyta</taxon>
        <taxon>Magnoliopsida</taxon>
        <taxon>eudicotyledons</taxon>
        <taxon>Gunneridae</taxon>
        <taxon>Pentapetalae</taxon>
        <taxon>asterids</taxon>
        <taxon>lamiids</taxon>
        <taxon>Lamiales</taxon>
        <taxon>Orobanchaceae</taxon>
        <taxon>Pedicularideae</taxon>
        <taxon>Castillejinae</taxon>
        <taxon>Castilleja</taxon>
    </lineage>
</organism>
<accession>A0ABD3DJL9</accession>
<reference evidence="2" key="1">
    <citation type="journal article" date="2024" name="IScience">
        <title>Strigolactones Initiate the Formation of Haustorium-like Structures in Castilleja.</title>
        <authorList>
            <person name="Buerger M."/>
            <person name="Peterson D."/>
            <person name="Chory J."/>
        </authorList>
    </citation>
    <scope>NUCLEOTIDE SEQUENCE [LARGE SCALE GENOMIC DNA]</scope>
</reference>
<protein>
    <submittedName>
        <fullName evidence="1">Uncharacterized protein</fullName>
    </submittedName>
</protein>
<evidence type="ECO:0000313" key="2">
    <source>
        <dbReference type="Proteomes" id="UP001632038"/>
    </source>
</evidence>
<dbReference type="Proteomes" id="UP001632038">
    <property type="component" value="Unassembled WGS sequence"/>
</dbReference>
<keyword evidence="2" id="KW-1185">Reference proteome</keyword>
<sequence>MEVQAKIMAARAAMMMVAQLIPDGDGNSRRRFEVVGEVHGFDCVWGCSGGIRSWVESGGC</sequence>
<dbReference type="EMBL" id="JAVIJP010000016">
    <property type="protein sequence ID" value="KAL3641872.1"/>
    <property type="molecule type" value="Genomic_DNA"/>
</dbReference>
<comment type="caution">
    <text evidence="1">The sequence shown here is derived from an EMBL/GenBank/DDBJ whole genome shotgun (WGS) entry which is preliminary data.</text>
</comment>
<name>A0ABD3DJL9_9LAMI</name>
<proteinExistence type="predicted"/>
<evidence type="ECO:0000313" key="1">
    <source>
        <dbReference type="EMBL" id="KAL3641872.1"/>
    </source>
</evidence>